<evidence type="ECO:0000313" key="2">
    <source>
        <dbReference type="EMBL" id="OEU19768.1"/>
    </source>
</evidence>
<evidence type="ECO:0000256" key="1">
    <source>
        <dbReference type="SAM" id="SignalP"/>
    </source>
</evidence>
<dbReference type="InParanoid" id="A0A1E7FNM7"/>
<proteinExistence type="predicted"/>
<evidence type="ECO:0000313" key="3">
    <source>
        <dbReference type="Proteomes" id="UP000095751"/>
    </source>
</evidence>
<organism evidence="2 3">
    <name type="scientific">Fragilariopsis cylindrus CCMP1102</name>
    <dbReference type="NCBI Taxonomy" id="635003"/>
    <lineage>
        <taxon>Eukaryota</taxon>
        <taxon>Sar</taxon>
        <taxon>Stramenopiles</taxon>
        <taxon>Ochrophyta</taxon>
        <taxon>Bacillariophyta</taxon>
        <taxon>Bacillariophyceae</taxon>
        <taxon>Bacillariophycidae</taxon>
        <taxon>Bacillariales</taxon>
        <taxon>Bacillariaceae</taxon>
        <taxon>Fragilariopsis</taxon>
    </lineage>
</organism>
<evidence type="ECO:0008006" key="4">
    <source>
        <dbReference type="Google" id="ProtNLM"/>
    </source>
</evidence>
<name>A0A1E7FNM7_9STRA</name>
<dbReference type="AlphaFoldDB" id="A0A1E7FNM7"/>
<keyword evidence="3" id="KW-1185">Reference proteome</keyword>
<dbReference type="EMBL" id="KV784355">
    <property type="protein sequence ID" value="OEU19768.1"/>
    <property type="molecule type" value="Genomic_DNA"/>
</dbReference>
<accession>A0A1E7FNM7</accession>
<reference evidence="2 3" key="1">
    <citation type="submission" date="2016-09" db="EMBL/GenBank/DDBJ databases">
        <title>Extensive genetic diversity and differential bi-allelic expression allows diatom success in the polar Southern Ocean.</title>
        <authorList>
            <consortium name="DOE Joint Genome Institute"/>
            <person name="Mock T."/>
            <person name="Otillar R.P."/>
            <person name="Strauss J."/>
            <person name="Dupont C."/>
            <person name="Frickenhaus S."/>
            <person name="Maumus F."/>
            <person name="Mcmullan M."/>
            <person name="Sanges R."/>
            <person name="Schmutz J."/>
            <person name="Toseland A."/>
            <person name="Valas R."/>
            <person name="Veluchamy A."/>
            <person name="Ward B.J."/>
            <person name="Allen A."/>
            <person name="Barry K."/>
            <person name="Falciatore A."/>
            <person name="Ferrante M."/>
            <person name="Fortunato A.E."/>
            <person name="Gloeckner G."/>
            <person name="Gruber A."/>
            <person name="Hipkin R."/>
            <person name="Janech M."/>
            <person name="Kroth P."/>
            <person name="Leese F."/>
            <person name="Lindquist E."/>
            <person name="Lyon B.R."/>
            <person name="Martin J."/>
            <person name="Mayer C."/>
            <person name="Parker M."/>
            <person name="Quesneville H."/>
            <person name="Raymond J."/>
            <person name="Uhlig C."/>
            <person name="Valentin K.U."/>
            <person name="Worden A.Z."/>
            <person name="Armbrust E.V."/>
            <person name="Bowler C."/>
            <person name="Green B."/>
            <person name="Moulton V."/>
            <person name="Van Oosterhout C."/>
            <person name="Grigoriev I."/>
        </authorList>
    </citation>
    <scope>NUCLEOTIDE SEQUENCE [LARGE SCALE GENOMIC DNA]</scope>
    <source>
        <strain evidence="2 3">CCMP1102</strain>
    </source>
</reference>
<keyword evidence="1" id="KW-0732">Signal</keyword>
<gene>
    <name evidence="2" type="ORF">FRACYDRAFT_235826</name>
</gene>
<feature type="signal peptide" evidence="1">
    <location>
        <begin position="1"/>
        <end position="23"/>
    </location>
</feature>
<protein>
    <recommendedName>
        <fullName evidence="4">Integral membrane protein</fullName>
    </recommendedName>
</protein>
<feature type="chain" id="PRO_5009193415" description="Integral membrane protein" evidence="1">
    <location>
        <begin position="24"/>
        <end position="281"/>
    </location>
</feature>
<dbReference type="KEGG" id="fcy:FRACYDRAFT_235826"/>
<dbReference type="Proteomes" id="UP000095751">
    <property type="component" value="Unassembled WGS sequence"/>
</dbReference>
<sequence>MNRLPLRLVLLSALLAATVGAWATSTTTKREIQIRCSHPSIAQSDVTESSVDLYMRGGGGGGGKEVGQVPPFHWAQVWAIAFNVAGLYFPIKGGASIVLRLMKEGALTTKQRYIGSAILMLVNLPSASRFAFSIAPKMVNRTIDRVGPKSTWHRKLLAPFATIGLLPFTRKALKMTAIITPSVCLYVYLTGYLQVGCLLFKFSSNGPWHDRWNDPTLFEINEQYQEMRGTGHSISNNLLATIILSCKRATGLWEILGADWNSQDEDDDDNIFRDYKKFSAQ</sequence>